<comment type="caution">
    <text evidence="1">The sequence shown here is derived from an EMBL/GenBank/DDBJ whole genome shotgun (WGS) entry which is preliminary data.</text>
</comment>
<name>A0A132NVZ3_GIAIN</name>
<protein>
    <submittedName>
        <fullName evidence="1">Uncharacterized protein</fullName>
    </submittedName>
</protein>
<dbReference type="EMBL" id="JXTI01000039">
    <property type="protein sequence ID" value="KWX14238.1"/>
    <property type="molecule type" value="Genomic_DNA"/>
</dbReference>
<reference evidence="1 2" key="1">
    <citation type="journal article" date="2015" name="Mol. Biochem. Parasitol.">
        <title>Identification of polymorphic genes for use in assemblage B genotyping assays through comparative genomics of multiple assemblage B Giardia duodenalis isolates.</title>
        <authorList>
            <person name="Wielinga C."/>
            <person name="Thompson R.C."/>
            <person name="Monis P."/>
            <person name="Ryan U."/>
        </authorList>
    </citation>
    <scope>NUCLEOTIDE SEQUENCE [LARGE SCALE GENOMIC DNA]</scope>
    <source>
        <strain evidence="1 2">BAH15c1</strain>
    </source>
</reference>
<proteinExistence type="predicted"/>
<evidence type="ECO:0000313" key="1">
    <source>
        <dbReference type="EMBL" id="KWX14238.1"/>
    </source>
</evidence>
<dbReference type="Proteomes" id="UP000070089">
    <property type="component" value="Unassembled WGS sequence"/>
</dbReference>
<dbReference type="VEuPathDB" id="GiardiaDB:QR46_1738"/>
<gene>
    <name evidence="1" type="ORF">QR46_1738</name>
</gene>
<sequence length="54" mass="5837">MFLEDKQKDIALTDILVQSTDAGSGEALCASTRICYRGPLLHGDLSPPARPHRA</sequence>
<organism evidence="1 2">
    <name type="scientific">Giardia duodenalis assemblage B</name>
    <dbReference type="NCBI Taxonomy" id="1394984"/>
    <lineage>
        <taxon>Eukaryota</taxon>
        <taxon>Metamonada</taxon>
        <taxon>Diplomonadida</taxon>
        <taxon>Hexamitidae</taxon>
        <taxon>Giardiinae</taxon>
        <taxon>Giardia</taxon>
    </lineage>
</organism>
<evidence type="ECO:0000313" key="2">
    <source>
        <dbReference type="Proteomes" id="UP000070089"/>
    </source>
</evidence>
<dbReference type="AlphaFoldDB" id="A0A132NVZ3"/>
<accession>A0A132NVZ3</accession>